<dbReference type="EMBL" id="BMAT01002771">
    <property type="protein sequence ID" value="GFS13617.1"/>
    <property type="molecule type" value="Genomic_DNA"/>
</dbReference>
<dbReference type="Proteomes" id="UP000762676">
    <property type="component" value="Unassembled WGS sequence"/>
</dbReference>
<organism evidence="8 9">
    <name type="scientific">Elysia marginata</name>
    <dbReference type="NCBI Taxonomy" id="1093978"/>
    <lineage>
        <taxon>Eukaryota</taxon>
        <taxon>Metazoa</taxon>
        <taxon>Spiralia</taxon>
        <taxon>Lophotrochozoa</taxon>
        <taxon>Mollusca</taxon>
        <taxon>Gastropoda</taxon>
        <taxon>Heterobranchia</taxon>
        <taxon>Euthyneura</taxon>
        <taxon>Panpulmonata</taxon>
        <taxon>Sacoglossa</taxon>
        <taxon>Placobranchoidea</taxon>
        <taxon>Plakobranchidae</taxon>
        <taxon>Elysia</taxon>
    </lineage>
</organism>
<dbReference type="InterPro" id="IPR036259">
    <property type="entry name" value="MFS_trans_sf"/>
</dbReference>
<dbReference type="GO" id="GO:0016020">
    <property type="term" value="C:membrane"/>
    <property type="evidence" value="ECO:0007669"/>
    <property type="project" value="UniProtKB-SubCell"/>
</dbReference>
<protein>
    <submittedName>
        <fullName evidence="8">Transporter</fullName>
    </submittedName>
</protein>
<proteinExistence type="predicted"/>
<keyword evidence="4 6" id="KW-1133">Transmembrane helix</keyword>
<keyword evidence="3 6" id="KW-0812">Transmembrane</keyword>
<feature type="transmembrane region" description="Helical" evidence="6">
    <location>
        <begin position="492"/>
        <end position="509"/>
    </location>
</feature>
<gene>
    <name evidence="8" type="ORF">ElyMa_001401800</name>
</gene>
<dbReference type="Gene3D" id="1.20.1250.20">
    <property type="entry name" value="MFS general substrate transporter like domains"/>
    <property type="match status" value="1"/>
</dbReference>
<keyword evidence="7" id="KW-0732">Signal</keyword>
<keyword evidence="2" id="KW-0813">Transport</keyword>
<feature type="transmembrane region" description="Helical" evidence="6">
    <location>
        <begin position="455"/>
        <end position="480"/>
    </location>
</feature>
<evidence type="ECO:0000256" key="2">
    <source>
        <dbReference type="ARBA" id="ARBA00022448"/>
    </source>
</evidence>
<accession>A0AAV4IXV7</accession>
<feature type="transmembrane region" description="Helical" evidence="6">
    <location>
        <begin position="81"/>
        <end position="100"/>
    </location>
</feature>
<feature type="transmembrane region" description="Helical" evidence="6">
    <location>
        <begin position="48"/>
        <end position="69"/>
    </location>
</feature>
<dbReference type="SUPFAM" id="SSF103473">
    <property type="entry name" value="MFS general substrate transporter"/>
    <property type="match status" value="1"/>
</dbReference>
<comment type="subcellular location">
    <subcellularLocation>
        <location evidence="1">Membrane</location>
        <topology evidence="1">Multi-pass membrane protein</topology>
    </subcellularLocation>
</comment>
<feature type="chain" id="PRO_5043797574" evidence="7">
    <location>
        <begin position="22"/>
        <end position="606"/>
    </location>
</feature>
<feature type="transmembrane region" description="Helical" evidence="6">
    <location>
        <begin position="550"/>
        <end position="573"/>
    </location>
</feature>
<sequence length="606" mass="65507">MQLGGVMMLLWQLLITSEMVGLEANIAAEVILMIANIQTLGVPIRYSSVPGTVAAAIGIILIPFLGYVLDRWAKSKRSKAIILAFTTTIQLLGSLLVLLANGLKLALTSVESDDRNGSSGGNLTDFHLFQSVSYDSYNDMSATRMSGWINTVNAVIPPFSPSIRDLNNSNVSQSQFQNQSFSSSIQFRFSVPNKSMEMTHTSSFTTPKYLDYQELSSDGEGSIPFYAFIGMVGYTLLDCGYDSSNCFLKTFVLHCTPVEYHVSVIVKSIMVSSVGGVLVSILGSIDLGQTITAGTNYDSSSALACLVTALANILLVTGVLTTFTCHSNDGDDERTQLVTSTSQSLSFNQNGRVATSRASKHNSNQSYSHSKYLASTSMTIERDEIVDALRLNEQDQPGVRGFVRRQKKQILVNTSAFFLCSSLYSFEVFVVNFLGTRVFRGDPSASVDSDNYHNYLDGVAAGSQGTMIYYITFAISSLLHEKSLAFFGWKKESLFTAFLYGVLCMASAITEELWLFYVVSVWTGMFRAVAVSVPYILANQISAEQNGGKSSGTAIALVAAMLPCGFVVCSAIMGPLIDATGTAAVSMYYSGACAFLGCISIAMLKT</sequence>
<keyword evidence="9" id="KW-1185">Reference proteome</keyword>
<feature type="transmembrane region" description="Helical" evidence="6">
    <location>
        <begin position="515"/>
        <end position="538"/>
    </location>
</feature>
<evidence type="ECO:0000256" key="5">
    <source>
        <dbReference type="ARBA" id="ARBA00023136"/>
    </source>
</evidence>
<keyword evidence="5 6" id="KW-0472">Membrane</keyword>
<evidence type="ECO:0000256" key="4">
    <source>
        <dbReference type="ARBA" id="ARBA00022989"/>
    </source>
</evidence>
<evidence type="ECO:0000256" key="3">
    <source>
        <dbReference type="ARBA" id="ARBA00022692"/>
    </source>
</evidence>
<comment type="caution">
    <text evidence="8">The sequence shown here is derived from an EMBL/GenBank/DDBJ whole genome shotgun (WGS) entry which is preliminary data.</text>
</comment>
<name>A0AAV4IXV7_9GAST</name>
<feature type="signal peptide" evidence="7">
    <location>
        <begin position="1"/>
        <end position="21"/>
    </location>
</feature>
<feature type="transmembrane region" description="Helical" evidence="6">
    <location>
        <begin position="262"/>
        <end position="281"/>
    </location>
</feature>
<evidence type="ECO:0000256" key="6">
    <source>
        <dbReference type="SAM" id="Phobius"/>
    </source>
</evidence>
<dbReference type="PANTHER" id="PTHR19432:SF35">
    <property type="entry name" value="SOLUTE CARRIER FAMILY 45 MEMBER 3 ISOFORM X1"/>
    <property type="match status" value="1"/>
</dbReference>
<evidence type="ECO:0000313" key="9">
    <source>
        <dbReference type="Proteomes" id="UP000762676"/>
    </source>
</evidence>
<feature type="transmembrane region" description="Helical" evidence="6">
    <location>
        <begin position="585"/>
        <end position="604"/>
    </location>
</feature>
<feature type="transmembrane region" description="Helical" evidence="6">
    <location>
        <begin position="223"/>
        <end position="241"/>
    </location>
</feature>
<evidence type="ECO:0000256" key="7">
    <source>
        <dbReference type="SAM" id="SignalP"/>
    </source>
</evidence>
<reference evidence="8 9" key="1">
    <citation type="journal article" date="2021" name="Elife">
        <title>Chloroplast acquisition without the gene transfer in kleptoplastic sea slugs, Plakobranchus ocellatus.</title>
        <authorList>
            <person name="Maeda T."/>
            <person name="Takahashi S."/>
            <person name="Yoshida T."/>
            <person name="Shimamura S."/>
            <person name="Takaki Y."/>
            <person name="Nagai Y."/>
            <person name="Toyoda A."/>
            <person name="Suzuki Y."/>
            <person name="Arimoto A."/>
            <person name="Ishii H."/>
            <person name="Satoh N."/>
            <person name="Nishiyama T."/>
            <person name="Hasebe M."/>
            <person name="Maruyama T."/>
            <person name="Minagawa J."/>
            <person name="Obokata J."/>
            <person name="Shigenobu S."/>
        </authorList>
    </citation>
    <scope>NUCLEOTIDE SEQUENCE [LARGE SCALE GENOMIC DNA]</scope>
</reference>
<evidence type="ECO:0000313" key="8">
    <source>
        <dbReference type="EMBL" id="GFS13617.1"/>
    </source>
</evidence>
<dbReference type="AlphaFoldDB" id="A0AAV4IXV7"/>
<evidence type="ECO:0000256" key="1">
    <source>
        <dbReference type="ARBA" id="ARBA00004141"/>
    </source>
</evidence>
<dbReference type="GO" id="GO:0008506">
    <property type="term" value="F:sucrose:proton symporter activity"/>
    <property type="evidence" value="ECO:0007669"/>
    <property type="project" value="TreeGrafter"/>
</dbReference>
<feature type="transmembrane region" description="Helical" evidence="6">
    <location>
        <begin position="301"/>
        <end position="325"/>
    </location>
</feature>
<dbReference type="PANTHER" id="PTHR19432">
    <property type="entry name" value="SUGAR TRANSPORTER"/>
    <property type="match status" value="1"/>
</dbReference>
<feature type="transmembrane region" description="Helical" evidence="6">
    <location>
        <begin position="410"/>
        <end position="435"/>
    </location>
</feature>